<dbReference type="Gene3D" id="3.40.50.12780">
    <property type="entry name" value="N-terminal domain of ligase-like"/>
    <property type="match status" value="1"/>
</dbReference>
<dbReference type="Pfam" id="PF00501">
    <property type="entry name" value="AMP-binding"/>
    <property type="match status" value="1"/>
</dbReference>
<proteinExistence type="inferred from homology"/>
<keyword evidence="2 6" id="KW-0436">Ligase</keyword>
<dbReference type="Gene3D" id="3.30.300.30">
    <property type="match status" value="1"/>
</dbReference>
<keyword evidence="7" id="KW-1185">Reference proteome</keyword>
<evidence type="ECO:0000259" key="5">
    <source>
        <dbReference type="Pfam" id="PF13193"/>
    </source>
</evidence>
<dbReference type="RefSeq" id="WP_344309580.1">
    <property type="nucleotide sequence ID" value="NZ_BAAANO010000020.1"/>
</dbReference>
<evidence type="ECO:0000259" key="4">
    <source>
        <dbReference type="Pfam" id="PF00501"/>
    </source>
</evidence>
<dbReference type="PROSITE" id="PS00455">
    <property type="entry name" value="AMP_BINDING"/>
    <property type="match status" value="1"/>
</dbReference>
<name>A0ABP5EWA3_9MICO</name>
<dbReference type="InterPro" id="IPR042099">
    <property type="entry name" value="ANL_N_sf"/>
</dbReference>
<feature type="domain" description="AMP-dependent synthetase/ligase" evidence="4">
    <location>
        <begin position="50"/>
        <end position="252"/>
    </location>
</feature>
<dbReference type="Pfam" id="PF13193">
    <property type="entry name" value="AMP-binding_C"/>
    <property type="match status" value="1"/>
</dbReference>
<feature type="region of interest" description="Disordered" evidence="3">
    <location>
        <begin position="249"/>
        <end position="293"/>
    </location>
</feature>
<dbReference type="SUPFAM" id="SSF56801">
    <property type="entry name" value="Acetyl-CoA synthetase-like"/>
    <property type="match status" value="1"/>
</dbReference>
<reference evidence="7" key="1">
    <citation type="journal article" date="2019" name="Int. J. Syst. Evol. Microbiol.">
        <title>The Global Catalogue of Microorganisms (GCM) 10K type strain sequencing project: providing services to taxonomists for standard genome sequencing and annotation.</title>
        <authorList>
            <consortium name="The Broad Institute Genomics Platform"/>
            <consortium name="The Broad Institute Genome Sequencing Center for Infectious Disease"/>
            <person name="Wu L."/>
            <person name="Ma J."/>
        </authorList>
    </citation>
    <scope>NUCLEOTIDE SEQUENCE [LARGE SCALE GENOMIC DNA]</scope>
    <source>
        <strain evidence="7">JCM 14546</strain>
    </source>
</reference>
<comment type="caution">
    <text evidence="6">The sequence shown here is derived from an EMBL/GenBank/DDBJ whole genome shotgun (WGS) entry which is preliminary data.</text>
</comment>
<accession>A0ABP5EWA3</accession>
<dbReference type="EMBL" id="BAAANO010000020">
    <property type="protein sequence ID" value="GAA2010188.1"/>
    <property type="molecule type" value="Genomic_DNA"/>
</dbReference>
<dbReference type="InterPro" id="IPR025110">
    <property type="entry name" value="AMP-bd_C"/>
</dbReference>
<organism evidence="6 7">
    <name type="scientific">Brevibacterium samyangense</name>
    <dbReference type="NCBI Taxonomy" id="366888"/>
    <lineage>
        <taxon>Bacteria</taxon>
        <taxon>Bacillati</taxon>
        <taxon>Actinomycetota</taxon>
        <taxon>Actinomycetes</taxon>
        <taxon>Micrococcales</taxon>
        <taxon>Brevibacteriaceae</taxon>
        <taxon>Brevibacterium</taxon>
    </lineage>
</organism>
<dbReference type="PANTHER" id="PTHR43201">
    <property type="entry name" value="ACYL-COA SYNTHETASE"/>
    <property type="match status" value="1"/>
</dbReference>
<comment type="similarity">
    <text evidence="1">Belongs to the ATP-dependent AMP-binding enzyme family.</text>
</comment>
<evidence type="ECO:0000256" key="1">
    <source>
        <dbReference type="ARBA" id="ARBA00006432"/>
    </source>
</evidence>
<protein>
    <submittedName>
        <fullName evidence="6">O-succinylbenzoate--CoA ligase</fullName>
    </submittedName>
</protein>
<gene>
    <name evidence="6" type="primary">menE</name>
    <name evidence="6" type="ORF">GCM10009755_21540</name>
</gene>
<dbReference type="InterPro" id="IPR000873">
    <property type="entry name" value="AMP-dep_synth/lig_dom"/>
</dbReference>
<evidence type="ECO:0000256" key="2">
    <source>
        <dbReference type="ARBA" id="ARBA00022598"/>
    </source>
</evidence>
<dbReference type="InterPro" id="IPR020845">
    <property type="entry name" value="AMP-binding_CS"/>
</dbReference>
<dbReference type="Proteomes" id="UP001500755">
    <property type="component" value="Unassembled WGS sequence"/>
</dbReference>
<evidence type="ECO:0000256" key="3">
    <source>
        <dbReference type="SAM" id="MobiDB-lite"/>
    </source>
</evidence>
<dbReference type="InterPro" id="IPR045851">
    <property type="entry name" value="AMP-bd_C_sf"/>
</dbReference>
<sequence>MLTTENLTAVLTRALAGDLTVVLPRDRSGEIRTCLPADYDPVDTGRTIPPALVLFTSGSTGTPKGVALSARALLASGAATEDALGGPGRWYLALPTNHVAGVQVLLRSIQAGTTPYTASPGRFTAESFTADIRAMRADTAPGVPLYASLVPTQLVRIMESPEAAAQAAALDAALLGGAAISPTLLARAAEAGIRIVRTYGMSETCGGCVYNGVPFDGVHLRITDSGRVHITGPVVADGYVDVAEAPRADVPSGTRVPDGAGARGASGAGTLRLTARPDTDPVTGEPTGFGFENGERSFLTSDLGRLTAADGTPVLDVLGRADDVIITGGENVSPHVVEAVLLRVLEPLGIAEVLVTSVPDAEWGERLVALVRAGGDRIADVALTAEALRDRPGMTLARHEVPARFIPVTEIPARSIGKPDRKQARELAKSLISD</sequence>
<dbReference type="GO" id="GO:0016874">
    <property type="term" value="F:ligase activity"/>
    <property type="evidence" value="ECO:0007669"/>
    <property type="project" value="UniProtKB-KW"/>
</dbReference>
<feature type="domain" description="AMP-binding enzyme C-terminal" evidence="5">
    <location>
        <begin position="349"/>
        <end position="418"/>
    </location>
</feature>
<evidence type="ECO:0000313" key="7">
    <source>
        <dbReference type="Proteomes" id="UP001500755"/>
    </source>
</evidence>
<evidence type="ECO:0000313" key="6">
    <source>
        <dbReference type="EMBL" id="GAA2010188.1"/>
    </source>
</evidence>
<dbReference type="PANTHER" id="PTHR43201:SF5">
    <property type="entry name" value="MEDIUM-CHAIN ACYL-COA LIGASE ACSF2, MITOCHONDRIAL"/>
    <property type="match status" value="1"/>
</dbReference>